<dbReference type="Proteomes" id="UP000068250">
    <property type="component" value="Chromosome I"/>
</dbReference>
<dbReference type="STRING" id="431306.AGA_1646"/>
<evidence type="ECO:0000313" key="2">
    <source>
        <dbReference type="EMBL" id="NHO38228.1"/>
    </source>
</evidence>
<name>A0A0U5F5S5_9PROT</name>
<gene>
    <name evidence="1" type="ORF">AGA_1646</name>
    <name evidence="2" type="ORF">GOB80_00770</name>
</gene>
<evidence type="ECO:0000313" key="4">
    <source>
        <dbReference type="Proteomes" id="UP000657200"/>
    </source>
</evidence>
<dbReference type="Proteomes" id="UP000657200">
    <property type="component" value="Unassembled WGS sequence"/>
</dbReference>
<organism evidence="1 3">
    <name type="scientific">Acetobacter ghanensis</name>
    <dbReference type="NCBI Taxonomy" id="431306"/>
    <lineage>
        <taxon>Bacteria</taxon>
        <taxon>Pseudomonadati</taxon>
        <taxon>Pseudomonadota</taxon>
        <taxon>Alphaproteobacteria</taxon>
        <taxon>Acetobacterales</taxon>
        <taxon>Acetobacteraceae</taxon>
        <taxon>Acetobacter</taxon>
    </lineage>
</organism>
<reference evidence="2 4" key="3">
    <citation type="journal article" date="2020" name="Int. J. Syst. Evol. Microbiol.">
        <title>Novel acetic acid bacteria from cider fermentations: Acetobacter conturbans sp. nov. and Acetobacter fallax sp. nov.</title>
        <authorList>
            <person name="Sombolestani A.S."/>
            <person name="Cleenwerck I."/>
            <person name="Cnockaert M."/>
            <person name="Borremans W."/>
            <person name="Wieme A.D."/>
            <person name="De Vuyst L."/>
            <person name="Vandamme P."/>
        </authorList>
    </citation>
    <scope>NUCLEOTIDE SEQUENCE [LARGE SCALE GENOMIC DNA]</scope>
    <source>
        <strain evidence="2 4">LMG 23848</strain>
    </source>
</reference>
<dbReference type="InterPro" id="IPR021270">
    <property type="entry name" value="DUF2849"/>
</dbReference>
<dbReference type="RefSeq" id="WP_059024753.1">
    <property type="nucleotide sequence ID" value="NZ_LN609302.1"/>
</dbReference>
<evidence type="ECO:0000313" key="3">
    <source>
        <dbReference type="Proteomes" id="UP000068250"/>
    </source>
</evidence>
<dbReference type="EMBL" id="LN609302">
    <property type="protein sequence ID" value="CEF55845.1"/>
    <property type="molecule type" value="Genomic_DNA"/>
</dbReference>
<dbReference type="AlphaFoldDB" id="A0A0U5F5S5"/>
<dbReference type="EMBL" id="WOTE01000001">
    <property type="protein sequence ID" value="NHO38228.1"/>
    <property type="molecule type" value="Genomic_DNA"/>
</dbReference>
<protein>
    <submittedName>
        <fullName evidence="2">DUF2849 domain-containing protein</fullName>
    </submittedName>
</protein>
<reference evidence="1" key="2">
    <citation type="submission" date="2014-09" db="EMBL/GenBank/DDBJ databases">
        <authorList>
            <person name="Magalhaes I.L.F."/>
            <person name="Oliveira U."/>
            <person name="Santos F.R."/>
            <person name="Vidigal T.H.D.A."/>
            <person name="Brescovit A.D."/>
            <person name="Santos A.J."/>
        </authorList>
    </citation>
    <scope>NUCLEOTIDE SEQUENCE</scope>
    <source>
        <strain evidence="1">LMG 23848T</strain>
    </source>
</reference>
<keyword evidence="4" id="KW-1185">Reference proteome</keyword>
<dbReference type="PATRIC" id="fig|431306.5.peg.1675"/>
<dbReference type="OrthoDB" id="9815695at2"/>
<dbReference type="Pfam" id="PF11011">
    <property type="entry name" value="DUF2849"/>
    <property type="match status" value="1"/>
</dbReference>
<accession>A0A0U5F5S5</accession>
<evidence type="ECO:0000313" key="1">
    <source>
        <dbReference type="EMBL" id="CEF55845.1"/>
    </source>
</evidence>
<proteinExistence type="predicted"/>
<reference evidence="3" key="1">
    <citation type="submission" date="2014-09" db="EMBL/GenBank/DDBJ databases">
        <authorList>
            <person name="Illeghems K.G."/>
        </authorList>
    </citation>
    <scope>NUCLEOTIDE SEQUENCE [LARGE SCALE GENOMIC DNA]</scope>
    <source>
        <strain evidence="3">LMG 23848T</strain>
    </source>
</reference>
<sequence length="115" mass="12758">MDRRNNRRDAEGWSVVTANRLLDGRIVWLDAQGKWQLTISYAHLFPNDGMEDVLRNQNARAAVDEVVGIYGVQVEQTPHGPCPRTARERIRAAGPSVHAEFTPLWQPAPAAVSGS</sequence>